<evidence type="ECO:0000313" key="1">
    <source>
        <dbReference type="EMBL" id="MFC4754438.1"/>
    </source>
</evidence>
<dbReference type="RefSeq" id="WP_344992355.1">
    <property type="nucleotide sequence ID" value="NZ_BAABCD010000019.1"/>
</dbReference>
<name>A0ABV9PSI1_9ACTN</name>
<accession>A0ABV9PSI1</accession>
<gene>
    <name evidence="1" type="ORF">ACFO7U_06570</name>
</gene>
<dbReference type="InterPro" id="IPR058595">
    <property type="entry name" value="Avidin-like"/>
</dbReference>
<dbReference type="EMBL" id="JBHSHP010000018">
    <property type="protein sequence ID" value="MFC4754438.1"/>
    <property type="molecule type" value="Genomic_DNA"/>
</dbReference>
<comment type="caution">
    <text evidence="1">The sequence shown here is derived from an EMBL/GenBank/DDBJ whole genome shotgun (WGS) entry which is preliminary data.</text>
</comment>
<protein>
    <recommendedName>
        <fullName evidence="3">N-acetylglutamate synthase</fullName>
    </recommendedName>
</protein>
<organism evidence="1 2">
    <name type="scientific">Dietzia aurantiaca</name>
    <dbReference type="NCBI Taxonomy" id="983873"/>
    <lineage>
        <taxon>Bacteria</taxon>
        <taxon>Bacillati</taxon>
        <taxon>Actinomycetota</taxon>
        <taxon>Actinomycetes</taxon>
        <taxon>Mycobacteriales</taxon>
        <taxon>Dietziaceae</taxon>
        <taxon>Dietzia</taxon>
    </lineage>
</organism>
<sequence>MTPQDIDLDGRRFAGVTNSADGEVGHATVFTYRQDREVIWAEYGGGAVVRGYLVGTRAGEVLRFRYSHLGTDGQTSGGVCESTIEVTVDGRVRFHEAWTWESRPGSGTSVVEEIR</sequence>
<proteinExistence type="predicted"/>
<reference evidence="2" key="1">
    <citation type="journal article" date="2019" name="Int. J. Syst. Evol. Microbiol.">
        <title>The Global Catalogue of Microorganisms (GCM) 10K type strain sequencing project: providing services to taxonomists for standard genome sequencing and annotation.</title>
        <authorList>
            <consortium name="The Broad Institute Genomics Platform"/>
            <consortium name="The Broad Institute Genome Sequencing Center for Infectious Disease"/>
            <person name="Wu L."/>
            <person name="Ma J."/>
        </authorList>
    </citation>
    <scope>NUCLEOTIDE SEQUENCE [LARGE SCALE GENOMIC DNA]</scope>
    <source>
        <strain evidence="2">JCM 11882</strain>
    </source>
</reference>
<evidence type="ECO:0000313" key="2">
    <source>
        <dbReference type="Proteomes" id="UP001595836"/>
    </source>
</evidence>
<dbReference type="Pfam" id="PF26421">
    <property type="entry name" value="Avidin_like"/>
    <property type="match status" value="1"/>
</dbReference>
<dbReference type="Proteomes" id="UP001595836">
    <property type="component" value="Unassembled WGS sequence"/>
</dbReference>
<evidence type="ECO:0008006" key="3">
    <source>
        <dbReference type="Google" id="ProtNLM"/>
    </source>
</evidence>
<keyword evidence="2" id="KW-1185">Reference proteome</keyword>